<name>A0AAJ0HJW8_9PEZI</name>
<evidence type="ECO:0000313" key="1">
    <source>
        <dbReference type="EMBL" id="KAK3353734.1"/>
    </source>
</evidence>
<reference evidence="1" key="2">
    <citation type="submission" date="2023-06" db="EMBL/GenBank/DDBJ databases">
        <authorList>
            <consortium name="Lawrence Berkeley National Laboratory"/>
            <person name="Haridas S."/>
            <person name="Hensen N."/>
            <person name="Bonometti L."/>
            <person name="Westerberg I."/>
            <person name="Brannstrom I.O."/>
            <person name="Guillou S."/>
            <person name="Cros-Aarteil S."/>
            <person name="Calhoun S."/>
            <person name="Kuo A."/>
            <person name="Mondo S."/>
            <person name="Pangilinan J."/>
            <person name="Riley R."/>
            <person name="Labutti K."/>
            <person name="Andreopoulos B."/>
            <person name="Lipzen A."/>
            <person name="Chen C."/>
            <person name="Yanf M."/>
            <person name="Daum C."/>
            <person name="Ng V."/>
            <person name="Clum A."/>
            <person name="Steindorff A."/>
            <person name="Ohm R."/>
            <person name="Martin F."/>
            <person name="Silar P."/>
            <person name="Natvig D."/>
            <person name="Lalanne C."/>
            <person name="Gautier V."/>
            <person name="Ament-Velasquez S.L."/>
            <person name="Kruys A."/>
            <person name="Hutchinson M.I."/>
            <person name="Powell A.J."/>
            <person name="Barry K."/>
            <person name="Miller A.N."/>
            <person name="Grigoriev I.V."/>
            <person name="Debuchy R."/>
            <person name="Gladieux P."/>
            <person name="Thoren M.H."/>
            <person name="Johannesson H."/>
        </authorList>
    </citation>
    <scope>NUCLEOTIDE SEQUENCE</scope>
    <source>
        <strain evidence="1">CBS 955.72</strain>
    </source>
</reference>
<protein>
    <submittedName>
        <fullName evidence="1">Uncharacterized protein</fullName>
    </submittedName>
</protein>
<gene>
    <name evidence="1" type="ORF">B0T25DRAFT_568920</name>
</gene>
<keyword evidence="2" id="KW-1185">Reference proteome</keyword>
<dbReference type="Proteomes" id="UP001275084">
    <property type="component" value="Unassembled WGS sequence"/>
</dbReference>
<organism evidence="1 2">
    <name type="scientific">Lasiosphaeria hispida</name>
    <dbReference type="NCBI Taxonomy" id="260671"/>
    <lineage>
        <taxon>Eukaryota</taxon>
        <taxon>Fungi</taxon>
        <taxon>Dikarya</taxon>
        <taxon>Ascomycota</taxon>
        <taxon>Pezizomycotina</taxon>
        <taxon>Sordariomycetes</taxon>
        <taxon>Sordariomycetidae</taxon>
        <taxon>Sordariales</taxon>
        <taxon>Lasiosphaeriaceae</taxon>
        <taxon>Lasiosphaeria</taxon>
    </lineage>
</organism>
<comment type="caution">
    <text evidence="1">The sequence shown here is derived from an EMBL/GenBank/DDBJ whole genome shotgun (WGS) entry which is preliminary data.</text>
</comment>
<proteinExistence type="predicted"/>
<accession>A0AAJ0HJW8</accession>
<dbReference type="AlphaFoldDB" id="A0AAJ0HJW8"/>
<reference evidence="1" key="1">
    <citation type="journal article" date="2023" name="Mol. Phylogenet. Evol.">
        <title>Genome-scale phylogeny and comparative genomics of the fungal order Sordariales.</title>
        <authorList>
            <person name="Hensen N."/>
            <person name="Bonometti L."/>
            <person name="Westerberg I."/>
            <person name="Brannstrom I.O."/>
            <person name="Guillou S."/>
            <person name="Cros-Aarteil S."/>
            <person name="Calhoun S."/>
            <person name="Haridas S."/>
            <person name="Kuo A."/>
            <person name="Mondo S."/>
            <person name="Pangilinan J."/>
            <person name="Riley R."/>
            <person name="LaButti K."/>
            <person name="Andreopoulos B."/>
            <person name="Lipzen A."/>
            <person name="Chen C."/>
            <person name="Yan M."/>
            <person name="Daum C."/>
            <person name="Ng V."/>
            <person name="Clum A."/>
            <person name="Steindorff A."/>
            <person name="Ohm R.A."/>
            <person name="Martin F."/>
            <person name="Silar P."/>
            <person name="Natvig D.O."/>
            <person name="Lalanne C."/>
            <person name="Gautier V."/>
            <person name="Ament-Velasquez S.L."/>
            <person name="Kruys A."/>
            <person name="Hutchinson M.I."/>
            <person name="Powell A.J."/>
            <person name="Barry K."/>
            <person name="Miller A.N."/>
            <person name="Grigoriev I.V."/>
            <person name="Debuchy R."/>
            <person name="Gladieux P."/>
            <person name="Hiltunen Thoren M."/>
            <person name="Johannesson H."/>
        </authorList>
    </citation>
    <scope>NUCLEOTIDE SEQUENCE</scope>
    <source>
        <strain evidence="1">CBS 955.72</strain>
    </source>
</reference>
<evidence type="ECO:0000313" key="2">
    <source>
        <dbReference type="Proteomes" id="UP001275084"/>
    </source>
</evidence>
<dbReference type="EMBL" id="JAUIQD010000004">
    <property type="protein sequence ID" value="KAK3353734.1"/>
    <property type="molecule type" value="Genomic_DNA"/>
</dbReference>
<sequence>MSVFGPLDTQNLMSKGLIGPVEPDGFRRIQKRRVVPWGEMYYAHISPDIKFRDPGAEAAFVAVPASFVSQAALQYVGLDEITAAEAFQAWLSLPPQAFATNEAGGGEVAKRLWKFMLWFMMRRRLDGDDGKSDDDKWWLYCLGKYGASQELQAVMMSPAHYEIRQGKPCFICVVEAMQMRYQGLLLIQSQSTTRELDLEKAVIREISQGHFRQAQFQQAPMGQ</sequence>